<protein>
    <submittedName>
        <fullName evidence="1">Uncharacterized protein DUF3768</fullName>
    </submittedName>
</protein>
<dbReference type="InterPro" id="IPR022243">
    <property type="entry name" value="DUF3768"/>
</dbReference>
<evidence type="ECO:0000313" key="2">
    <source>
        <dbReference type="Proteomes" id="UP000316624"/>
    </source>
</evidence>
<reference evidence="1 2" key="1">
    <citation type="journal article" date="2015" name="Stand. Genomic Sci.">
        <title>Genomic Encyclopedia of Bacterial and Archaeal Type Strains, Phase III: the genomes of soil and plant-associated and newly described type strains.</title>
        <authorList>
            <person name="Whitman W.B."/>
            <person name="Woyke T."/>
            <person name="Klenk H.P."/>
            <person name="Zhou Y."/>
            <person name="Lilburn T.G."/>
            <person name="Beck B.J."/>
            <person name="De Vos P."/>
            <person name="Vandamme P."/>
            <person name="Eisen J.A."/>
            <person name="Garrity G."/>
            <person name="Hugenholtz P."/>
            <person name="Kyrpides N.C."/>
        </authorList>
    </citation>
    <scope>NUCLEOTIDE SEQUENCE [LARGE SCALE GENOMIC DNA]</scope>
    <source>
        <strain evidence="1 2">CGMCC 1.7748</strain>
    </source>
</reference>
<evidence type="ECO:0000313" key="1">
    <source>
        <dbReference type="EMBL" id="TWH90257.1"/>
    </source>
</evidence>
<keyword evidence="2" id="KW-1185">Reference proteome</keyword>
<dbReference type="EMBL" id="VLKK01000022">
    <property type="protein sequence ID" value="TWH90257.1"/>
    <property type="molecule type" value="Genomic_DNA"/>
</dbReference>
<proteinExistence type="predicted"/>
<name>A0A562K4C2_SPHWJ</name>
<sequence>MRFERTPRREGYIVTPRKVAAFERKKVAQRAALPLFAEATAATQIGADEEMQRRIANTERHRQDRRNQIAKGWRDVRARFYALPAHVRAPIAAKWARWTGPANSSMLLYIIQTIAADLTAEPGDFPQISAEQRHAETKRLNDLALLANPWARCDRVLSPGVMLWLSPFFEPTEDVPAPRMYLDTNLGLHGRLHDAVAQYADFGHNTDPTGEHRTGSFQIDATAFRFAISYQRPKTAEPSRVPWSTDLTRRVLWIGLADEQEL</sequence>
<accession>A0A562K4C2</accession>
<dbReference type="AlphaFoldDB" id="A0A562K4C2"/>
<dbReference type="RefSeq" id="WP_088185046.1">
    <property type="nucleotide sequence ID" value="NZ_JACIIY010000024.1"/>
</dbReference>
<comment type="caution">
    <text evidence="1">The sequence shown here is derived from an EMBL/GenBank/DDBJ whole genome shotgun (WGS) entry which is preliminary data.</text>
</comment>
<dbReference type="Pfam" id="PF12599">
    <property type="entry name" value="DUF3768"/>
    <property type="match status" value="1"/>
</dbReference>
<gene>
    <name evidence="1" type="ORF">IQ35_03540</name>
</gene>
<organism evidence="1 2">
    <name type="scientific">Sphingobium wenxiniae (strain DSM 21828 / CGMCC 1.7748 / JZ-1)</name>
    <dbReference type="NCBI Taxonomy" id="595605"/>
    <lineage>
        <taxon>Bacteria</taxon>
        <taxon>Pseudomonadati</taxon>
        <taxon>Pseudomonadota</taxon>
        <taxon>Alphaproteobacteria</taxon>
        <taxon>Sphingomonadales</taxon>
        <taxon>Sphingomonadaceae</taxon>
        <taxon>Sphingobium</taxon>
    </lineage>
</organism>
<dbReference type="Proteomes" id="UP000316624">
    <property type="component" value="Unassembled WGS sequence"/>
</dbReference>